<evidence type="ECO:0000256" key="1">
    <source>
        <dbReference type="SAM" id="MobiDB-lite"/>
    </source>
</evidence>
<gene>
    <name evidence="2" type="ORF">CHGG_04094</name>
</gene>
<dbReference type="InParanoid" id="Q2H2A2"/>
<dbReference type="VEuPathDB" id="FungiDB:CHGG_04094"/>
<dbReference type="Proteomes" id="UP000001056">
    <property type="component" value="Unassembled WGS sequence"/>
</dbReference>
<name>Q2H2A2_CHAGB</name>
<dbReference type="RefSeq" id="XP_001223308.1">
    <property type="nucleotide sequence ID" value="XM_001223307.1"/>
</dbReference>
<evidence type="ECO:0000313" key="3">
    <source>
        <dbReference type="Proteomes" id="UP000001056"/>
    </source>
</evidence>
<feature type="region of interest" description="Disordered" evidence="1">
    <location>
        <begin position="1"/>
        <end position="27"/>
    </location>
</feature>
<organism evidence="2 3">
    <name type="scientific">Chaetomium globosum (strain ATCC 6205 / CBS 148.51 / DSM 1962 / NBRC 6347 / NRRL 1970)</name>
    <name type="common">Soil fungus</name>
    <dbReference type="NCBI Taxonomy" id="306901"/>
    <lineage>
        <taxon>Eukaryota</taxon>
        <taxon>Fungi</taxon>
        <taxon>Dikarya</taxon>
        <taxon>Ascomycota</taxon>
        <taxon>Pezizomycotina</taxon>
        <taxon>Sordariomycetes</taxon>
        <taxon>Sordariomycetidae</taxon>
        <taxon>Sordariales</taxon>
        <taxon>Chaetomiaceae</taxon>
        <taxon>Chaetomium</taxon>
    </lineage>
</organism>
<evidence type="ECO:0000313" key="2">
    <source>
        <dbReference type="EMBL" id="EAQ87475.1"/>
    </source>
</evidence>
<dbReference type="HOGENOM" id="CLU_1786622_0_0_1"/>
<keyword evidence="3" id="KW-1185">Reference proteome</keyword>
<dbReference type="eggNOG" id="ENOG502SKPP">
    <property type="taxonomic scope" value="Eukaryota"/>
</dbReference>
<dbReference type="EMBL" id="CH408032">
    <property type="protein sequence ID" value="EAQ87475.1"/>
    <property type="molecule type" value="Genomic_DNA"/>
</dbReference>
<accession>Q2H2A2</accession>
<sequence>MDGLCSSLSYEGRETTPPLAGSDKDEPDDLTRHILRVDKALFQSTRNSNQSTLGDPSLTVSSLCEGHKWVLSAGRLLRSNRISPILTILYSEWLHQLTCLRIVLVGTENFEEVVLKLNNRARQGTRPAKDIFEACRIGDLRQPKR</sequence>
<dbReference type="GeneID" id="4391921"/>
<reference evidence="3" key="1">
    <citation type="journal article" date="2015" name="Genome Announc.">
        <title>Draft genome sequence of the cellulolytic fungus Chaetomium globosum.</title>
        <authorList>
            <person name="Cuomo C.A."/>
            <person name="Untereiner W.A."/>
            <person name="Ma L.-J."/>
            <person name="Grabherr M."/>
            <person name="Birren B.W."/>
        </authorList>
    </citation>
    <scope>NUCLEOTIDE SEQUENCE [LARGE SCALE GENOMIC DNA]</scope>
    <source>
        <strain evidence="3">ATCC 6205 / CBS 148.51 / DSM 1962 / NBRC 6347 / NRRL 1970</strain>
    </source>
</reference>
<dbReference type="OrthoDB" id="3590765at2759"/>
<dbReference type="AlphaFoldDB" id="Q2H2A2"/>
<protein>
    <submittedName>
        <fullName evidence="2">Uncharacterized protein</fullName>
    </submittedName>
</protein>
<proteinExistence type="predicted"/>